<evidence type="ECO:0000313" key="2">
    <source>
        <dbReference type="EMBL" id="NEE18654.1"/>
    </source>
</evidence>
<dbReference type="PANTHER" id="PTHR45527">
    <property type="entry name" value="NONRIBOSOMAL PEPTIDE SYNTHETASE"/>
    <property type="match status" value="1"/>
</dbReference>
<protein>
    <submittedName>
        <fullName evidence="2">AMP-binding protein</fullName>
    </submittedName>
</protein>
<name>A0A6G3XLW6_9ACTN</name>
<accession>A0A6G3XLW6</accession>
<dbReference type="EMBL" id="JAAGMN010007475">
    <property type="protein sequence ID" value="NEE18654.1"/>
    <property type="molecule type" value="Genomic_DNA"/>
</dbReference>
<gene>
    <name evidence="2" type="ORF">G3M58_70805</name>
</gene>
<dbReference type="InterPro" id="IPR042099">
    <property type="entry name" value="ANL_N_sf"/>
</dbReference>
<feature type="domain" description="AMP-dependent synthetase/ligase" evidence="1">
    <location>
        <begin position="1"/>
        <end position="69"/>
    </location>
</feature>
<feature type="non-terminal residue" evidence="2">
    <location>
        <position position="97"/>
    </location>
</feature>
<dbReference type="GO" id="GO:0031177">
    <property type="term" value="F:phosphopantetheine binding"/>
    <property type="evidence" value="ECO:0007669"/>
    <property type="project" value="TreeGrafter"/>
</dbReference>
<dbReference type="GO" id="GO:0005829">
    <property type="term" value="C:cytosol"/>
    <property type="evidence" value="ECO:0007669"/>
    <property type="project" value="TreeGrafter"/>
</dbReference>
<dbReference type="Gene3D" id="3.40.50.12780">
    <property type="entry name" value="N-terminal domain of ligase-like"/>
    <property type="match status" value="1"/>
</dbReference>
<dbReference type="AlphaFoldDB" id="A0A6G3XLW6"/>
<dbReference type="SUPFAM" id="SSF56801">
    <property type="entry name" value="Acetyl-CoA synthetase-like"/>
    <property type="match status" value="1"/>
</dbReference>
<proteinExistence type="predicted"/>
<dbReference type="InterPro" id="IPR000873">
    <property type="entry name" value="AMP-dep_synth/lig_dom"/>
</dbReference>
<dbReference type="PANTHER" id="PTHR45527:SF14">
    <property type="entry name" value="PLIPASTATIN SYNTHASE SUBUNIT B"/>
    <property type="match status" value="1"/>
</dbReference>
<dbReference type="GO" id="GO:0044550">
    <property type="term" value="P:secondary metabolite biosynthetic process"/>
    <property type="evidence" value="ECO:0007669"/>
    <property type="project" value="TreeGrafter"/>
</dbReference>
<reference evidence="2" key="1">
    <citation type="submission" date="2020-01" db="EMBL/GenBank/DDBJ databases">
        <title>Insect and environment-associated Actinomycetes.</title>
        <authorList>
            <person name="Currrie C."/>
            <person name="Chevrette M."/>
            <person name="Carlson C."/>
            <person name="Stubbendieck R."/>
            <person name="Wendt-Pienkowski E."/>
        </authorList>
    </citation>
    <scope>NUCLEOTIDE SEQUENCE</scope>
    <source>
        <strain evidence="2">SID7499</strain>
    </source>
</reference>
<feature type="non-terminal residue" evidence="2">
    <location>
        <position position="1"/>
    </location>
</feature>
<dbReference type="Pfam" id="PF00501">
    <property type="entry name" value="AMP-binding"/>
    <property type="match status" value="1"/>
</dbReference>
<evidence type="ECO:0000259" key="1">
    <source>
        <dbReference type="Pfam" id="PF00501"/>
    </source>
</evidence>
<organism evidence="2">
    <name type="scientific">Streptomyces sp. SID7499</name>
    <dbReference type="NCBI Taxonomy" id="2706086"/>
    <lineage>
        <taxon>Bacteria</taxon>
        <taxon>Bacillati</taxon>
        <taxon>Actinomycetota</taxon>
        <taxon>Actinomycetes</taxon>
        <taxon>Kitasatosporales</taxon>
        <taxon>Streptomycetaceae</taxon>
        <taxon>Streptomyces</taxon>
    </lineage>
</organism>
<dbReference type="GO" id="GO:0043041">
    <property type="term" value="P:amino acid activation for nonribosomal peptide biosynthetic process"/>
    <property type="evidence" value="ECO:0007669"/>
    <property type="project" value="TreeGrafter"/>
</dbReference>
<comment type="caution">
    <text evidence="2">The sequence shown here is derived from an EMBL/GenBank/DDBJ whole genome shotgun (WGS) entry which is preliminary data.</text>
</comment>
<sequence length="97" mass="10390">NMYGITETTVHVSHLALDRATAASAISSTIGVNIPDLRVYVLDDRLQPVPPGVTGEMYVAGEGVALGYLGRPDLTAGRFVADPFAHLFGEGGRRMYR</sequence>